<keyword evidence="2" id="KW-1185">Reference proteome</keyword>
<comment type="caution">
    <text evidence="1">The sequence shown here is derived from an EMBL/GenBank/DDBJ whole genome shotgun (WGS) entry which is preliminary data.</text>
</comment>
<dbReference type="PATRIC" id="fig|391937.3.peg.4096"/>
<dbReference type="eggNOG" id="ENOG5031BUT">
    <property type="taxonomic scope" value="Bacteria"/>
</dbReference>
<reference evidence="1 2" key="1">
    <citation type="journal article" date="2012" name="J. Bacteriol.">
        <title>Genome Sequence of Nitratireductor pacificus Type Strain pht-3B.</title>
        <authorList>
            <person name="Lai Q."/>
            <person name="Li G."/>
            <person name="Shao Z."/>
        </authorList>
    </citation>
    <scope>NUCLEOTIDE SEQUENCE [LARGE SCALE GENOMIC DNA]</scope>
    <source>
        <strain evidence="2">pht-3B</strain>
    </source>
</reference>
<gene>
    <name evidence="1" type="ORF">NA2_19983</name>
</gene>
<proteinExistence type="predicted"/>
<evidence type="ECO:0000313" key="1">
    <source>
        <dbReference type="EMBL" id="EKF17085.1"/>
    </source>
</evidence>
<dbReference type="RefSeq" id="WP_008599087.1">
    <property type="nucleotide sequence ID" value="NZ_AMRM01000030.1"/>
</dbReference>
<protein>
    <submittedName>
        <fullName evidence="1">Uncharacterized protein</fullName>
    </submittedName>
</protein>
<organism evidence="1 2">
    <name type="scientific">Nitratireductor pacificus pht-3B</name>
    <dbReference type="NCBI Taxonomy" id="391937"/>
    <lineage>
        <taxon>Bacteria</taxon>
        <taxon>Pseudomonadati</taxon>
        <taxon>Pseudomonadota</taxon>
        <taxon>Alphaproteobacteria</taxon>
        <taxon>Hyphomicrobiales</taxon>
        <taxon>Phyllobacteriaceae</taxon>
        <taxon>Nitratireductor</taxon>
    </lineage>
</organism>
<sequence length="94" mass="10526">MSRPDYSPAMLAVFLRARAAFRVVDSGEPWRRTEIVRAFRAETRRLASVTNVEFHMAWMGLLQSPGPRAALWAVLGHFPADRGILLTHGGQEHG</sequence>
<evidence type="ECO:0000313" key="2">
    <source>
        <dbReference type="Proteomes" id="UP000006786"/>
    </source>
</evidence>
<name>K2M800_9HYPH</name>
<accession>K2M800</accession>
<dbReference type="AlphaFoldDB" id="K2M800"/>
<dbReference type="EMBL" id="AMRM01000030">
    <property type="protein sequence ID" value="EKF17085.1"/>
    <property type="molecule type" value="Genomic_DNA"/>
</dbReference>
<dbReference type="STRING" id="391937.NA2_19983"/>
<dbReference type="Proteomes" id="UP000006786">
    <property type="component" value="Unassembled WGS sequence"/>
</dbReference>